<dbReference type="RefSeq" id="WP_338235743.1">
    <property type="nucleotide sequence ID" value="NZ_BQKE01000001.1"/>
</dbReference>
<organism evidence="1 2">
    <name type="scientific">Persicobacter diffluens</name>
    <dbReference type="NCBI Taxonomy" id="981"/>
    <lineage>
        <taxon>Bacteria</taxon>
        <taxon>Pseudomonadati</taxon>
        <taxon>Bacteroidota</taxon>
        <taxon>Cytophagia</taxon>
        <taxon>Cytophagales</taxon>
        <taxon>Persicobacteraceae</taxon>
        <taxon>Persicobacter</taxon>
    </lineage>
</organism>
<dbReference type="InterPro" id="IPR050238">
    <property type="entry name" value="DNA_Rep/Repair_Clamp_Loader"/>
</dbReference>
<dbReference type="PANTHER" id="PTHR11669">
    <property type="entry name" value="REPLICATION FACTOR C / DNA POLYMERASE III GAMMA-TAU SUBUNIT"/>
    <property type="match status" value="1"/>
</dbReference>
<dbReference type="GO" id="GO:0006261">
    <property type="term" value="P:DNA-templated DNA replication"/>
    <property type="evidence" value="ECO:0007669"/>
    <property type="project" value="TreeGrafter"/>
</dbReference>
<dbReference type="GO" id="GO:0008408">
    <property type="term" value="F:3'-5' exonuclease activity"/>
    <property type="evidence" value="ECO:0007669"/>
    <property type="project" value="InterPro"/>
</dbReference>
<dbReference type="Pfam" id="PF13177">
    <property type="entry name" value="DNA_pol3_delta2"/>
    <property type="match status" value="1"/>
</dbReference>
<name>A0AAN4VUZ5_9BACT</name>
<dbReference type="Proteomes" id="UP001310022">
    <property type="component" value="Unassembled WGS sequence"/>
</dbReference>
<protein>
    <submittedName>
        <fullName evidence="1">DNA polymerase III subunit delta</fullName>
    </submittedName>
</protein>
<evidence type="ECO:0000313" key="2">
    <source>
        <dbReference type="Proteomes" id="UP001310022"/>
    </source>
</evidence>
<dbReference type="SUPFAM" id="SSF52540">
    <property type="entry name" value="P-loop containing nucleoside triphosphate hydrolases"/>
    <property type="match status" value="1"/>
</dbReference>
<dbReference type="EMBL" id="BQKE01000001">
    <property type="protein sequence ID" value="GJM59794.1"/>
    <property type="molecule type" value="Genomic_DNA"/>
</dbReference>
<proteinExistence type="predicted"/>
<reference evidence="1 2" key="1">
    <citation type="submission" date="2021-12" db="EMBL/GenBank/DDBJ databases">
        <title>Genome sequencing of bacteria with rrn-lacking chromosome and rrn-plasmid.</title>
        <authorList>
            <person name="Anda M."/>
            <person name="Iwasaki W."/>
        </authorList>
    </citation>
    <scope>NUCLEOTIDE SEQUENCE [LARGE SCALE GENOMIC DNA]</scope>
    <source>
        <strain evidence="1 2">NBRC 15940</strain>
    </source>
</reference>
<dbReference type="PANTHER" id="PTHR11669:SF8">
    <property type="entry name" value="DNA POLYMERASE III SUBUNIT DELTA"/>
    <property type="match status" value="1"/>
</dbReference>
<accession>A0AAN4VUZ5</accession>
<evidence type="ECO:0000313" key="1">
    <source>
        <dbReference type="EMBL" id="GJM59794.1"/>
    </source>
</evidence>
<dbReference type="NCBIfam" id="TIGR00678">
    <property type="entry name" value="holB"/>
    <property type="match status" value="1"/>
</dbReference>
<dbReference type="GO" id="GO:0003887">
    <property type="term" value="F:DNA-directed DNA polymerase activity"/>
    <property type="evidence" value="ECO:0007669"/>
    <property type="project" value="InterPro"/>
</dbReference>
<dbReference type="Gene3D" id="3.40.50.300">
    <property type="entry name" value="P-loop containing nucleotide triphosphate hydrolases"/>
    <property type="match status" value="1"/>
</dbReference>
<keyword evidence="2" id="KW-1185">Reference proteome</keyword>
<sequence>MQFADIIGLAEIKQRLLKAVSNNHLAHALLFAGPEGGGQLSLALAMATYVNCTNKQEGDACGECPSCQKMKNIAHPDVHFAFPVSATKQFTGKDVVSDNFLPDFRKYLASEAHPTLAGWVAAFSGENRQVNISKEESRRIIRSLALKSYEAEYKVMIIWLPEKMHIAASNALLKIIEEPPKNTLFFLVTNQEQQLIGTIRSRTQMVKVPHYSPAELQEILQRDGGASEERAMQLAQIAETVPEAMALLEEGEEDSQELFRQWMRLCYSWDFAQLMQLTEAFAKYNKLRQQGMLQYGMSIMRASLLQHYGAQDLQALNQGGQDFVGRFSRVMNMEQVEWINRLIGDAAYHLERNANAKITFFNLSLRIASILRGQ</sequence>
<dbReference type="AlphaFoldDB" id="A0AAN4VUZ5"/>
<gene>
    <name evidence="1" type="ORF">PEDI_03460</name>
</gene>
<comment type="caution">
    <text evidence="1">The sequence shown here is derived from an EMBL/GenBank/DDBJ whole genome shotgun (WGS) entry which is preliminary data.</text>
</comment>
<dbReference type="InterPro" id="IPR004622">
    <property type="entry name" value="DNA_pol_HolB"/>
</dbReference>
<dbReference type="InterPro" id="IPR027417">
    <property type="entry name" value="P-loop_NTPase"/>
</dbReference>